<comment type="function">
    <text evidence="1">Acts as a defensive agent. Recognizes blood group fucosylated oligosaccharides including A, B, H and Lewis B-type antigens. Does not recognize Lewis A antigen and has low affinity for monovalent haptens.</text>
</comment>
<name>A0A670Z6Q5_PSETE</name>
<evidence type="ECO:0000256" key="2">
    <source>
        <dbReference type="ARBA" id="ARBA00010147"/>
    </source>
</evidence>
<evidence type="ECO:0000256" key="6">
    <source>
        <dbReference type="ARBA" id="ARBA00022837"/>
    </source>
</evidence>
<keyword evidence="11" id="KW-1185">Reference proteome</keyword>
<evidence type="ECO:0000256" key="8">
    <source>
        <dbReference type="SAM" id="SignalP"/>
    </source>
</evidence>
<feature type="chain" id="PRO_5025623106" description="Fucolectin tachylectin-4 pentraxin-1 domain-containing protein" evidence="8">
    <location>
        <begin position="23"/>
        <end position="128"/>
    </location>
</feature>
<evidence type="ECO:0000256" key="7">
    <source>
        <dbReference type="ARBA" id="ARBA00023157"/>
    </source>
</evidence>
<dbReference type="Proteomes" id="UP000472273">
    <property type="component" value="Unplaced"/>
</dbReference>
<evidence type="ECO:0000259" key="9">
    <source>
        <dbReference type="SMART" id="SM00607"/>
    </source>
</evidence>
<dbReference type="SUPFAM" id="SSF49785">
    <property type="entry name" value="Galactose-binding domain-like"/>
    <property type="match status" value="1"/>
</dbReference>
<dbReference type="AlphaFoldDB" id="A0A670Z6Q5"/>
<dbReference type="Ensembl" id="ENSPTXT00000019400.1">
    <property type="protein sequence ID" value="ENSPTXP00000018834.1"/>
    <property type="gene ID" value="ENSPTXG00000012974.1"/>
</dbReference>
<dbReference type="GO" id="GO:0046872">
    <property type="term" value="F:metal ion binding"/>
    <property type="evidence" value="ECO:0007669"/>
    <property type="project" value="UniProtKB-KW"/>
</dbReference>
<dbReference type="GO" id="GO:0042806">
    <property type="term" value="F:fucose binding"/>
    <property type="evidence" value="ECO:0007669"/>
    <property type="project" value="UniProtKB-ARBA"/>
</dbReference>
<evidence type="ECO:0000256" key="5">
    <source>
        <dbReference type="ARBA" id="ARBA00022734"/>
    </source>
</evidence>
<evidence type="ECO:0000313" key="11">
    <source>
        <dbReference type="Proteomes" id="UP000472273"/>
    </source>
</evidence>
<protein>
    <recommendedName>
        <fullName evidence="9">Fucolectin tachylectin-4 pentraxin-1 domain-containing protein</fullName>
    </recommendedName>
</protein>
<reference evidence="10" key="1">
    <citation type="submission" date="2025-08" db="UniProtKB">
        <authorList>
            <consortium name="Ensembl"/>
        </authorList>
    </citation>
    <scope>IDENTIFICATION</scope>
</reference>
<reference evidence="10" key="2">
    <citation type="submission" date="2025-09" db="UniProtKB">
        <authorList>
            <consortium name="Ensembl"/>
        </authorList>
    </citation>
    <scope>IDENTIFICATION</scope>
</reference>
<dbReference type="Gene3D" id="2.60.120.260">
    <property type="entry name" value="Galactose-binding domain-like"/>
    <property type="match status" value="1"/>
</dbReference>
<comment type="subunit">
    <text evidence="3">Homotrimer.</text>
</comment>
<comment type="similarity">
    <text evidence="2">Belongs to the fucolectin family.</text>
</comment>
<feature type="domain" description="Fucolectin tachylectin-4 pentraxin-1" evidence="9">
    <location>
        <begin position="29"/>
        <end position="126"/>
    </location>
</feature>
<dbReference type="PANTHER" id="PTHR45713:SF11">
    <property type="entry name" value="FUCOLECTIN TACHYLECTIN-4 PENTRAXIN-1 DOMAIN-CONTAINING PROTEIN"/>
    <property type="match status" value="1"/>
</dbReference>
<keyword evidence="4" id="KW-0479">Metal-binding</keyword>
<keyword evidence="8" id="KW-0732">Signal</keyword>
<proteinExistence type="inferred from homology"/>
<dbReference type="SMART" id="SM00607">
    <property type="entry name" value="FTP"/>
    <property type="match status" value="1"/>
</dbReference>
<dbReference type="Pfam" id="PF22633">
    <property type="entry name" value="F5_F8_type_C_2"/>
    <property type="match status" value="1"/>
</dbReference>
<keyword evidence="6" id="KW-0106">Calcium</keyword>
<keyword evidence="5" id="KW-0430">Lectin</keyword>
<dbReference type="InterPro" id="IPR008979">
    <property type="entry name" value="Galactose-bd-like_sf"/>
</dbReference>
<evidence type="ECO:0000256" key="4">
    <source>
        <dbReference type="ARBA" id="ARBA00022723"/>
    </source>
</evidence>
<evidence type="ECO:0000256" key="3">
    <source>
        <dbReference type="ARBA" id="ARBA00011233"/>
    </source>
</evidence>
<sequence>MAGLWSCLLAVGLLAGLRGALSCVPPPGARNWARGQPATQSSTYPQWGTVYSRAESAVDGDRDGDWRHGSCSHTLAEEEPWWSLDLGASYAISAVVVKNRQECCSGRLQGAQIHVGDCGAHHGKCNPM</sequence>
<keyword evidence="7" id="KW-1015">Disulfide bond</keyword>
<accession>A0A670Z6Q5</accession>
<gene>
    <name evidence="10" type="primary">LOC113454301</name>
</gene>
<feature type="signal peptide" evidence="8">
    <location>
        <begin position="1"/>
        <end position="22"/>
    </location>
</feature>
<organism evidence="10 11">
    <name type="scientific">Pseudonaja textilis</name>
    <name type="common">Eastern brown snake</name>
    <dbReference type="NCBI Taxonomy" id="8673"/>
    <lineage>
        <taxon>Eukaryota</taxon>
        <taxon>Metazoa</taxon>
        <taxon>Chordata</taxon>
        <taxon>Craniata</taxon>
        <taxon>Vertebrata</taxon>
        <taxon>Euteleostomi</taxon>
        <taxon>Lepidosauria</taxon>
        <taxon>Squamata</taxon>
        <taxon>Bifurcata</taxon>
        <taxon>Unidentata</taxon>
        <taxon>Episquamata</taxon>
        <taxon>Toxicofera</taxon>
        <taxon>Serpentes</taxon>
        <taxon>Colubroidea</taxon>
        <taxon>Elapidae</taxon>
        <taxon>Hydrophiinae</taxon>
        <taxon>Pseudonaja</taxon>
    </lineage>
</organism>
<dbReference type="OMA" id="CATIFSW"/>
<evidence type="ECO:0000313" key="10">
    <source>
        <dbReference type="Ensembl" id="ENSPTXP00000018834.1"/>
    </source>
</evidence>
<dbReference type="PANTHER" id="PTHR45713">
    <property type="entry name" value="FTP DOMAIN-CONTAINING PROTEIN"/>
    <property type="match status" value="1"/>
</dbReference>
<dbReference type="GeneTree" id="ENSGT01060000248575"/>
<dbReference type="GO" id="GO:0001868">
    <property type="term" value="P:regulation of complement activation, lectin pathway"/>
    <property type="evidence" value="ECO:0007669"/>
    <property type="project" value="UniProtKB-ARBA"/>
</dbReference>
<evidence type="ECO:0000256" key="1">
    <source>
        <dbReference type="ARBA" id="ARBA00002219"/>
    </source>
</evidence>
<dbReference type="InterPro" id="IPR051941">
    <property type="entry name" value="BG_Antigen-Binding_Lectin"/>
</dbReference>
<dbReference type="InterPro" id="IPR006585">
    <property type="entry name" value="FTP1"/>
</dbReference>
<dbReference type="GO" id="GO:0010185">
    <property type="term" value="P:regulation of cellular defense response"/>
    <property type="evidence" value="ECO:0007669"/>
    <property type="project" value="UniProtKB-ARBA"/>
</dbReference>